<dbReference type="GO" id="GO:0006637">
    <property type="term" value="P:acyl-CoA metabolic process"/>
    <property type="evidence" value="ECO:0007669"/>
    <property type="project" value="InterPro"/>
</dbReference>
<proteinExistence type="inferred from homology"/>
<dbReference type="CDD" id="cd03444">
    <property type="entry name" value="Thioesterase_II_repeat1"/>
    <property type="match status" value="1"/>
</dbReference>
<evidence type="ECO:0000256" key="4">
    <source>
        <dbReference type="ARBA" id="ARBA00023098"/>
    </source>
</evidence>
<dbReference type="GO" id="GO:0009062">
    <property type="term" value="P:fatty acid catabolic process"/>
    <property type="evidence" value="ECO:0007669"/>
    <property type="project" value="TreeGrafter"/>
</dbReference>
<dbReference type="Proteomes" id="UP000242501">
    <property type="component" value="Unassembled WGS sequence"/>
</dbReference>
<dbReference type="EC" id="3.1.2.20" evidence="5"/>
<evidence type="ECO:0000259" key="9">
    <source>
        <dbReference type="Pfam" id="PF02551"/>
    </source>
</evidence>
<dbReference type="GO" id="GO:0047617">
    <property type="term" value="F:fatty acyl-CoA hydrolase activity"/>
    <property type="evidence" value="ECO:0007669"/>
    <property type="project" value="UniProtKB-EC"/>
</dbReference>
<dbReference type="InterPro" id="IPR029069">
    <property type="entry name" value="HotDog_dom_sf"/>
</dbReference>
<dbReference type="Pfam" id="PF02551">
    <property type="entry name" value="Acyl_CoA_thio"/>
    <property type="match status" value="1"/>
</dbReference>
<keyword evidence="3" id="KW-0378">Hydrolase</keyword>
<comment type="similarity">
    <text evidence="1">Belongs to the C/M/P thioester hydrolase family.</text>
</comment>
<dbReference type="EMBL" id="FMYL01000013">
    <property type="protein sequence ID" value="SDC24184.1"/>
    <property type="molecule type" value="Genomic_DNA"/>
</dbReference>
<keyword evidence="4" id="KW-0443">Lipid metabolism</keyword>
<evidence type="ECO:0000256" key="6">
    <source>
        <dbReference type="ARBA" id="ARBA00050943"/>
    </source>
</evidence>
<dbReference type="OrthoDB" id="9781019at2"/>
<dbReference type="CDD" id="cd03445">
    <property type="entry name" value="Thioesterase_II_repeat2"/>
    <property type="match status" value="1"/>
</dbReference>
<gene>
    <name evidence="11" type="ORF">SAMN05421733_11344</name>
</gene>
<evidence type="ECO:0000256" key="7">
    <source>
        <dbReference type="ARBA" id="ARBA00071120"/>
    </source>
</evidence>
<sequence length="288" mass="33216">MTRLTQELIEILTLEKLDENRYLGQSRDFIGKRVFGGQILGQALRAASYTTDRPAHSLHGYFLRGGDINEPITYEVERLRDGQSFVSRQVRAIQYGRTIFTALISFASIEEGLEYQKKQPDYPHPDTLQGEQEIKESMMRFIPEPLKPSFIRERHIELKPLSDVRNFFKPKPAEPLYAHYVKTHDSLKGEQDQVALHQAIVAFYSDFVLMTTALRPHGLSYLSPNIQCASIDHAIYFHKPMRADEWVLYDMEATVTGNARGMNYGYMWQDGELVCSTVQEGLMRMRES</sequence>
<evidence type="ECO:0000256" key="5">
    <source>
        <dbReference type="ARBA" id="ARBA00038894"/>
    </source>
</evidence>
<evidence type="ECO:0000256" key="8">
    <source>
        <dbReference type="ARBA" id="ARBA00079653"/>
    </source>
</evidence>
<evidence type="ECO:0000313" key="12">
    <source>
        <dbReference type="Proteomes" id="UP000242501"/>
    </source>
</evidence>
<comment type="catalytic activity">
    <reaction evidence="6">
        <text>a fatty acyl-CoA + H2O = a fatty acid + CoA + H(+)</text>
        <dbReference type="Rhea" id="RHEA:16781"/>
        <dbReference type="ChEBI" id="CHEBI:15377"/>
        <dbReference type="ChEBI" id="CHEBI:15378"/>
        <dbReference type="ChEBI" id="CHEBI:28868"/>
        <dbReference type="ChEBI" id="CHEBI:57287"/>
        <dbReference type="ChEBI" id="CHEBI:77636"/>
        <dbReference type="EC" id="3.1.2.20"/>
    </reaction>
    <physiologicalReaction direction="left-to-right" evidence="6">
        <dbReference type="Rhea" id="RHEA:16782"/>
    </physiologicalReaction>
</comment>
<dbReference type="GO" id="GO:0005829">
    <property type="term" value="C:cytosol"/>
    <property type="evidence" value="ECO:0007669"/>
    <property type="project" value="TreeGrafter"/>
</dbReference>
<evidence type="ECO:0000259" key="10">
    <source>
        <dbReference type="Pfam" id="PF13622"/>
    </source>
</evidence>
<evidence type="ECO:0000256" key="2">
    <source>
        <dbReference type="ARBA" id="ARBA00011881"/>
    </source>
</evidence>
<evidence type="ECO:0000313" key="11">
    <source>
        <dbReference type="EMBL" id="SDC24184.1"/>
    </source>
</evidence>
<dbReference type="Gene3D" id="2.40.160.210">
    <property type="entry name" value="Acyl-CoA thioesterase, double hotdog domain"/>
    <property type="match status" value="1"/>
</dbReference>
<feature type="domain" description="Acyl-CoA thioesterase-like N-terminal HotDog" evidence="10">
    <location>
        <begin position="30"/>
        <end position="107"/>
    </location>
</feature>
<evidence type="ECO:0000256" key="1">
    <source>
        <dbReference type="ARBA" id="ARBA00006538"/>
    </source>
</evidence>
<keyword evidence="12" id="KW-1185">Reference proteome</keyword>
<dbReference type="InterPro" id="IPR003703">
    <property type="entry name" value="Acyl_CoA_thio"/>
</dbReference>
<organism evidence="11 12">
    <name type="scientific">Acinetobacter boissieri</name>
    <dbReference type="NCBI Taxonomy" id="1219383"/>
    <lineage>
        <taxon>Bacteria</taxon>
        <taxon>Pseudomonadati</taxon>
        <taxon>Pseudomonadota</taxon>
        <taxon>Gammaproteobacteria</taxon>
        <taxon>Moraxellales</taxon>
        <taxon>Moraxellaceae</taxon>
        <taxon>Acinetobacter</taxon>
    </lineage>
</organism>
<dbReference type="Pfam" id="PF13622">
    <property type="entry name" value="4HBT_3"/>
    <property type="match status" value="1"/>
</dbReference>
<feature type="domain" description="Acyl-CoA thioesterase 2 C-terminal" evidence="9">
    <location>
        <begin position="181"/>
        <end position="282"/>
    </location>
</feature>
<dbReference type="InterPro" id="IPR025652">
    <property type="entry name" value="TesB_C"/>
</dbReference>
<comment type="subunit">
    <text evidence="2">Homotetramer.</text>
</comment>
<dbReference type="FunFam" id="2.40.160.210:FF:000001">
    <property type="entry name" value="Acyl-CoA thioesterase II"/>
    <property type="match status" value="1"/>
</dbReference>
<dbReference type="InterPro" id="IPR042171">
    <property type="entry name" value="Acyl-CoA_hotdog"/>
</dbReference>
<accession>A0A1G6JZN8</accession>
<name>A0A1G6JZN8_9GAMM</name>
<evidence type="ECO:0000256" key="3">
    <source>
        <dbReference type="ARBA" id="ARBA00022801"/>
    </source>
</evidence>
<dbReference type="RefSeq" id="WP_092749872.1">
    <property type="nucleotide sequence ID" value="NZ_FMYL01000013.1"/>
</dbReference>
<dbReference type="AlphaFoldDB" id="A0A1G6JZN8"/>
<dbReference type="InterPro" id="IPR049449">
    <property type="entry name" value="TesB_ACOT8-like_N"/>
</dbReference>
<reference evidence="12" key="1">
    <citation type="submission" date="2016-09" db="EMBL/GenBank/DDBJ databases">
        <authorList>
            <person name="Varghese N."/>
            <person name="Submissions S."/>
        </authorList>
    </citation>
    <scope>NUCLEOTIDE SEQUENCE [LARGE SCALE GENOMIC DNA]</scope>
    <source>
        <strain evidence="12">ANC 4422</strain>
    </source>
</reference>
<dbReference type="STRING" id="1219383.SAMN05421733_11344"/>
<dbReference type="PANTHER" id="PTHR11066:SF34">
    <property type="entry name" value="ACYL-COENZYME A THIOESTERASE 8"/>
    <property type="match status" value="1"/>
</dbReference>
<dbReference type="PANTHER" id="PTHR11066">
    <property type="entry name" value="ACYL-COA THIOESTERASE"/>
    <property type="match status" value="1"/>
</dbReference>
<dbReference type="SUPFAM" id="SSF54637">
    <property type="entry name" value="Thioesterase/thiol ester dehydrase-isomerase"/>
    <property type="match status" value="2"/>
</dbReference>
<protein>
    <recommendedName>
        <fullName evidence="7">Acyl-CoA thioesterase 2</fullName>
        <ecNumber evidence="5">3.1.2.20</ecNumber>
    </recommendedName>
    <alternativeName>
        <fullName evidence="8">Thioesterase II</fullName>
    </alternativeName>
</protein>